<dbReference type="InterPro" id="IPR011009">
    <property type="entry name" value="Kinase-like_dom_sf"/>
</dbReference>
<sequence>MWWRDRQPYLASRGYMLRPRYRAGWKPSWIGTNVDPEFCEDAIDQMLPQILDATRPDGTVVALKHTKRTTQEIAIARFLCSERFKGDPRNHCAPVLDVFPDPVDPTMVFFAMPLLRPFDDPEFGAFGEVLDFIGQTLEGIAFMHSLNVAHRDCAGPNIMMDARPLYPEGWHPVRRDLSPDAIHQVKPLQRVDAPVRYYFVDFGLSTRLDSERKLVVGGKGRDQDVPELSWTTPYDPFKVDIFTLGHLYQAAFYEKFHGMECLLPLIQAMMAQDPGQRPTAEASINIFTTLRANINPSALRMKLRRQDETISERIIKWFAG</sequence>
<dbReference type="GO" id="GO:0005524">
    <property type="term" value="F:ATP binding"/>
    <property type="evidence" value="ECO:0007669"/>
    <property type="project" value="InterPro"/>
</dbReference>
<dbReference type="SMART" id="SM00220">
    <property type="entry name" value="S_TKc"/>
    <property type="match status" value="1"/>
</dbReference>
<gene>
    <name evidence="2" type="ORF">GLOTRDRAFT_109463</name>
</gene>
<protein>
    <recommendedName>
        <fullName evidence="1">Protein kinase domain-containing protein</fullName>
    </recommendedName>
</protein>
<evidence type="ECO:0000259" key="1">
    <source>
        <dbReference type="PROSITE" id="PS50011"/>
    </source>
</evidence>
<dbReference type="OrthoDB" id="5987198at2759"/>
<accession>S7QIA1</accession>
<name>S7QIA1_GLOTA</name>
<keyword evidence="3" id="KW-1185">Reference proteome</keyword>
<dbReference type="HOGENOM" id="CLU_044121_2_1_1"/>
<dbReference type="RefSeq" id="XP_007862048.1">
    <property type="nucleotide sequence ID" value="XM_007863857.1"/>
</dbReference>
<dbReference type="GO" id="GO:0004672">
    <property type="term" value="F:protein kinase activity"/>
    <property type="evidence" value="ECO:0007669"/>
    <property type="project" value="InterPro"/>
</dbReference>
<evidence type="ECO:0000313" key="2">
    <source>
        <dbReference type="EMBL" id="EPQ58922.1"/>
    </source>
</evidence>
<dbReference type="GeneID" id="19299045"/>
<dbReference type="eggNOG" id="ENOG502SHBQ">
    <property type="taxonomic scope" value="Eukaryota"/>
</dbReference>
<dbReference type="AlphaFoldDB" id="S7QIA1"/>
<dbReference type="OMA" id="SGPERMI"/>
<dbReference type="InterPro" id="IPR000719">
    <property type="entry name" value="Prot_kinase_dom"/>
</dbReference>
<dbReference type="EMBL" id="KB469297">
    <property type="protein sequence ID" value="EPQ58922.1"/>
    <property type="molecule type" value="Genomic_DNA"/>
</dbReference>
<evidence type="ECO:0000313" key="3">
    <source>
        <dbReference type="Proteomes" id="UP000030669"/>
    </source>
</evidence>
<dbReference type="Gene3D" id="1.10.510.10">
    <property type="entry name" value="Transferase(Phosphotransferase) domain 1"/>
    <property type="match status" value="1"/>
</dbReference>
<dbReference type="SUPFAM" id="SSF56112">
    <property type="entry name" value="Protein kinase-like (PK-like)"/>
    <property type="match status" value="1"/>
</dbReference>
<dbReference type="PROSITE" id="PS50011">
    <property type="entry name" value="PROTEIN_KINASE_DOM"/>
    <property type="match status" value="1"/>
</dbReference>
<feature type="domain" description="Protein kinase" evidence="1">
    <location>
        <begin position="1"/>
        <end position="320"/>
    </location>
</feature>
<dbReference type="Proteomes" id="UP000030669">
    <property type="component" value="Unassembled WGS sequence"/>
</dbReference>
<reference evidence="2 3" key="1">
    <citation type="journal article" date="2012" name="Science">
        <title>The Paleozoic origin of enzymatic lignin decomposition reconstructed from 31 fungal genomes.</title>
        <authorList>
            <person name="Floudas D."/>
            <person name="Binder M."/>
            <person name="Riley R."/>
            <person name="Barry K."/>
            <person name="Blanchette R.A."/>
            <person name="Henrissat B."/>
            <person name="Martinez A.T."/>
            <person name="Otillar R."/>
            <person name="Spatafora J.W."/>
            <person name="Yadav J.S."/>
            <person name="Aerts A."/>
            <person name="Benoit I."/>
            <person name="Boyd A."/>
            <person name="Carlson A."/>
            <person name="Copeland A."/>
            <person name="Coutinho P.M."/>
            <person name="de Vries R.P."/>
            <person name="Ferreira P."/>
            <person name="Findley K."/>
            <person name="Foster B."/>
            <person name="Gaskell J."/>
            <person name="Glotzer D."/>
            <person name="Gorecki P."/>
            <person name="Heitman J."/>
            <person name="Hesse C."/>
            <person name="Hori C."/>
            <person name="Igarashi K."/>
            <person name="Jurgens J.A."/>
            <person name="Kallen N."/>
            <person name="Kersten P."/>
            <person name="Kohler A."/>
            <person name="Kuees U."/>
            <person name="Kumar T.K.A."/>
            <person name="Kuo A."/>
            <person name="LaButti K."/>
            <person name="Larrondo L.F."/>
            <person name="Lindquist E."/>
            <person name="Ling A."/>
            <person name="Lombard V."/>
            <person name="Lucas S."/>
            <person name="Lundell T."/>
            <person name="Martin R."/>
            <person name="McLaughlin D.J."/>
            <person name="Morgenstern I."/>
            <person name="Morin E."/>
            <person name="Murat C."/>
            <person name="Nagy L.G."/>
            <person name="Nolan M."/>
            <person name="Ohm R.A."/>
            <person name="Patyshakuliyeva A."/>
            <person name="Rokas A."/>
            <person name="Ruiz-Duenas F.J."/>
            <person name="Sabat G."/>
            <person name="Salamov A."/>
            <person name="Samejima M."/>
            <person name="Schmutz J."/>
            <person name="Slot J.C."/>
            <person name="St John F."/>
            <person name="Stenlid J."/>
            <person name="Sun H."/>
            <person name="Sun S."/>
            <person name="Syed K."/>
            <person name="Tsang A."/>
            <person name="Wiebenga A."/>
            <person name="Young D."/>
            <person name="Pisabarro A."/>
            <person name="Eastwood D.C."/>
            <person name="Martin F."/>
            <person name="Cullen D."/>
            <person name="Grigoriev I.V."/>
            <person name="Hibbett D.S."/>
        </authorList>
    </citation>
    <scope>NUCLEOTIDE SEQUENCE [LARGE SCALE GENOMIC DNA]</scope>
    <source>
        <strain evidence="2 3">ATCC 11539</strain>
    </source>
</reference>
<dbReference type="STRING" id="670483.S7QIA1"/>
<organism evidence="2 3">
    <name type="scientific">Gloeophyllum trabeum (strain ATCC 11539 / FP-39264 / Madison 617)</name>
    <name type="common">Brown rot fungus</name>
    <dbReference type="NCBI Taxonomy" id="670483"/>
    <lineage>
        <taxon>Eukaryota</taxon>
        <taxon>Fungi</taxon>
        <taxon>Dikarya</taxon>
        <taxon>Basidiomycota</taxon>
        <taxon>Agaricomycotina</taxon>
        <taxon>Agaricomycetes</taxon>
        <taxon>Gloeophyllales</taxon>
        <taxon>Gloeophyllaceae</taxon>
        <taxon>Gloeophyllum</taxon>
    </lineage>
</organism>
<dbReference type="KEGG" id="gtr:GLOTRDRAFT_109463"/>
<proteinExistence type="predicted"/>